<name>A0A0F9U4C0_9ZZZZ</name>
<accession>A0A0F9U4C0</accession>
<feature type="region of interest" description="Disordered" evidence="1">
    <location>
        <begin position="29"/>
        <end position="54"/>
    </location>
</feature>
<sequence>MVARMVSHPQAKTFPTFYVKVNVSDTIGIGSERRKPGPTETSDAFGHDRAVADV</sequence>
<proteinExistence type="predicted"/>
<dbReference type="EMBL" id="LAZR01000147">
    <property type="protein sequence ID" value="KKN86439.1"/>
    <property type="molecule type" value="Genomic_DNA"/>
</dbReference>
<dbReference type="AlphaFoldDB" id="A0A0F9U4C0"/>
<evidence type="ECO:0000313" key="2">
    <source>
        <dbReference type="EMBL" id="KKN86439.1"/>
    </source>
</evidence>
<evidence type="ECO:0000256" key="1">
    <source>
        <dbReference type="SAM" id="MobiDB-lite"/>
    </source>
</evidence>
<organism evidence="2">
    <name type="scientific">marine sediment metagenome</name>
    <dbReference type="NCBI Taxonomy" id="412755"/>
    <lineage>
        <taxon>unclassified sequences</taxon>
        <taxon>metagenomes</taxon>
        <taxon>ecological metagenomes</taxon>
    </lineage>
</organism>
<feature type="compositionally biased region" description="Basic and acidic residues" evidence="1">
    <location>
        <begin position="45"/>
        <end position="54"/>
    </location>
</feature>
<gene>
    <name evidence="2" type="ORF">LCGC14_0268380</name>
</gene>
<protein>
    <submittedName>
        <fullName evidence="2">Uncharacterized protein</fullName>
    </submittedName>
</protein>
<comment type="caution">
    <text evidence="2">The sequence shown here is derived from an EMBL/GenBank/DDBJ whole genome shotgun (WGS) entry which is preliminary data.</text>
</comment>
<reference evidence="2" key="1">
    <citation type="journal article" date="2015" name="Nature">
        <title>Complex archaea that bridge the gap between prokaryotes and eukaryotes.</title>
        <authorList>
            <person name="Spang A."/>
            <person name="Saw J.H."/>
            <person name="Jorgensen S.L."/>
            <person name="Zaremba-Niedzwiedzka K."/>
            <person name="Martijn J."/>
            <person name="Lind A.E."/>
            <person name="van Eijk R."/>
            <person name="Schleper C."/>
            <person name="Guy L."/>
            <person name="Ettema T.J."/>
        </authorList>
    </citation>
    <scope>NUCLEOTIDE SEQUENCE</scope>
</reference>